<evidence type="ECO:0000256" key="2">
    <source>
        <dbReference type="ARBA" id="ARBA00004818"/>
    </source>
</evidence>
<dbReference type="GO" id="GO:0005829">
    <property type="term" value="C:cytosol"/>
    <property type="evidence" value="ECO:0007669"/>
    <property type="project" value="TreeGrafter"/>
</dbReference>
<protein>
    <recommendedName>
        <fullName evidence="4">phosphoglycolate phosphatase</fullName>
        <ecNumber evidence="4">3.1.3.18</ecNumber>
    </recommendedName>
</protein>
<dbReference type="InterPro" id="IPR036412">
    <property type="entry name" value="HAD-like_sf"/>
</dbReference>
<dbReference type="Proteomes" id="UP000606730">
    <property type="component" value="Unassembled WGS sequence"/>
</dbReference>
<dbReference type="AlphaFoldDB" id="A0A917ANA2"/>
<dbReference type="EC" id="3.1.3.18" evidence="4"/>
<dbReference type="SFLD" id="SFLDS00003">
    <property type="entry name" value="Haloacid_Dehalogenase"/>
    <property type="match status" value="1"/>
</dbReference>
<keyword evidence="6" id="KW-1185">Reference proteome</keyword>
<sequence>MSQASFNGAPVSGIIFDKDGTLFDFRATWTAWVQSFLAELTDGDPTRAHSLGQQIGFDTRSSEYHPQSPVVAGSAVEIAELLLSELPGHDFEGLLAHMNYAAARAPMAEAAPLAPTLTRLTDMGIRLGVATNDAEYPARVHLSSVGILEHFDFIAGCDSGHGAKPDPGQLLAFAAQTQCPPEQTIMVGDSRHDLRAGRAAGMITIGVLTGPAHKEDLADLSDQILDHVGDLPDFLSQ</sequence>
<accession>A0A917ANA2</accession>
<dbReference type="Gene3D" id="1.10.150.240">
    <property type="entry name" value="Putative phosphatase, domain 2"/>
    <property type="match status" value="1"/>
</dbReference>
<gene>
    <name evidence="5" type="ORF">GCM10011517_29170</name>
</gene>
<comment type="caution">
    <text evidence="5">The sequence shown here is derived from an EMBL/GenBank/DDBJ whole genome shotgun (WGS) entry which is preliminary data.</text>
</comment>
<evidence type="ECO:0000256" key="3">
    <source>
        <dbReference type="ARBA" id="ARBA00006171"/>
    </source>
</evidence>
<dbReference type="PANTHER" id="PTHR43434:SF1">
    <property type="entry name" value="PHOSPHOGLYCOLATE PHOSPHATASE"/>
    <property type="match status" value="1"/>
</dbReference>
<comment type="catalytic activity">
    <reaction evidence="1">
        <text>2-phosphoglycolate + H2O = glycolate + phosphate</text>
        <dbReference type="Rhea" id="RHEA:14369"/>
        <dbReference type="ChEBI" id="CHEBI:15377"/>
        <dbReference type="ChEBI" id="CHEBI:29805"/>
        <dbReference type="ChEBI" id="CHEBI:43474"/>
        <dbReference type="ChEBI" id="CHEBI:58033"/>
        <dbReference type="EC" id="3.1.3.18"/>
    </reaction>
</comment>
<reference evidence="5" key="2">
    <citation type="submission" date="2020-09" db="EMBL/GenBank/DDBJ databases">
        <authorList>
            <person name="Sun Q."/>
            <person name="Zhou Y."/>
        </authorList>
    </citation>
    <scope>NUCLEOTIDE SEQUENCE</scope>
    <source>
        <strain evidence="5">CGMCC 1.16012</strain>
    </source>
</reference>
<evidence type="ECO:0000256" key="4">
    <source>
        <dbReference type="ARBA" id="ARBA00013078"/>
    </source>
</evidence>
<evidence type="ECO:0000313" key="5">
    <source>
        <dbReference type="EMBL" id="GGE59758.1"/>
    </source>
</evidence>
<dbReference type="GO" id="GO:0008967">
    <property type="term" value="F:phosphoglycolate phosphatase activity"/>
    <property type="evidence" value="ECO:0007669"/>
    <property type="project" value="UniProtKB-EC"/>
</dbReference>
<dbReference type="NCBIfam" id="TIGR01549">
    <property type="entry name" value="HAD-SF-IA-v1"/>
    <property type="match status" value="1"/>
</dbReference>
<dbReference type="PRINTS" id="PR00413">
    <property type="entry name" value="HADHALOGNASE"/>
</dbReference>
<dbReference type="InterPro" id="IPR006439">
    <property type="entry name" value="HAD-SF_hydro_IA"/>
</dbReference>
<reference evidence="5" key="1">
    <citation type="journal article" date="2014" name="Int. J. Syst. Evol. Microbiol.">
        <title>Complete genome sequence of Corynebacterium casei LMG S-19264T (=DSM 44701T), isolated from a smear-ripened cheese.</title>
        <authorList>
            <consortium name="US DOE Joint Genome Institute (JGI-PGF)"/>
            <person name="Walter F."/>
            <person name="Albersmeier A."/>
            <person name="Kalinowski J."/>
            <person name="Ruckert C."/>
        </authorList>
    </citation>
    <scope>NUCLEOTIDE SEQUENCE</scope>
    <source>
        <strain evidence="5">CGMCC 1.16012</strain>
    </source>
</reference>
<dbReference type="Pfam" id="PF13419">
    <property type="entry name" value="HAD_2"/>
    <property type="match status" value="1"/>
</dbReference>
<dbReference type="InterPro" id="IPR041492">
    <property type="entry name" value="HAD_2"/>
</dbReference>
<dbReference type="NCBIfam" id="TIGR01509">
    <property type="entry name" value="HAD-SF-IA-v3"/>
    <property type="match status" value="1"/>
</dbReference>
<dbReference type="InterPro" id="IPR050155">
    <property type="entry name" value="HAD-like_hydrolase_sf"/>
</dbReference>
<proteinExistence type="inferred from homology"/>
<evidence type="ECO:0000313" key="6">
    <source>
        <dbReference type="Proteomes" id="UP000606730"/>
    </source>
</evidence>
<dbReference type="EMBL" id="BMKN01000003">
    <property type="protein sequence ID" value="GGE59758.1"/>
    <property type="molecule type" value="Genomic_DNA"/>
</dbReference>
<organism evidence="5 6">
    <name type="scientific">Actibacterium pelagium</name>
    <dbReference type="NCBI Taxonomy" id="2029103"/>
    <lineage>
        <taxon>Bacteria</taxon>
        <taxon>Pseudomonadati</taxon>
        <taxon>Pseudomonadota</taxon>
        <taxon>Alphaproteobacteria</taxon>
        <taxon>Rhodobacterales</taxon>
        <taxon>Roseobacteraceae</taxon>
        <taxon>Actibacterium</taxon>
    </lineage>
</organism>
<dbReference type="PANTHER" id="PTHR43434">
    <property type="entry name" value="PHOSPHOGLYCOLATE PHOSPHATASE"/>
    <property type="match status" value="1"/>
</dbReference>
<dbReference type="SFLD" id="SFLDG01129">
    <property type="entry name" value="C1.5:_HAD__Beta-PGM__Phosphata"/>
    <property type="match status" value="1"/>
</dbReference>
<dbReference type="InterPro" id="IPR023214">
    <property type="entry name" value="HAD_sf"/>
</dbReference>
<comment type="similarity">
    <text evidence="3">Belongs to the HAD-like hydrolase superfamily. CbbY/CbbZ/Gph/YieH family.</text>
</comment>
<evidence type="ECO:0000256" key="1">
    <source>
        <dbReference type="ARBA" id="ARBA00000830"/>
    </source>
</evidence>
<comment type="pathway">
    <text evidence="2">Organic acid metabolism; glycolate biosynthesis; glycolate from 2-phosphoglycolate: step 1/1.</text>
</comment>
<dbReference type="Gene3D" id="3.40.50.1000">
    <property type="entry name" value="HAD superfamily/HAD-like"/>
    <property type="match status" value="1"/>
</dbReference>
<dbReference type="GO" id="GO:0006281">
    <property type="term" value="P:DNA repair"/>
    <property type="evidence" value="ECO:0007669"/>
    <property type="project" value="TreeGrafter"/>
</dbReference>
<dbReference type="InterPro" id="IPR023198">
    <property type="entry name" value="PGP-like_dom2"/>
</dbReference>
<dbReference type="SUPFAM" id="SSF56784">
    <property type="entry name" value="HAD-like"/>
    <property type="match status" value="1"/>
</dbReference>
<dbReference type="RefSeq" id="WP_229666215.1">
    <property type="nucleotide sequence ID" value="NZ_BMKN01000003.1"/>
</dbReference>
<name>A0A917ANA2_9RHOB</name>